<feature type="region of interest" description="Disordered" evidence="1">
    <location>
        <begin position="72"/>
        <end position="100"/>
    </location>
</feature>
<dbReference type="EMBL" id="CM000913">
    <property type="protein sequence ID" value="EFG10470.1"/>
    <property type="molecule type" value="Genomic_DNA"/>
</dbReference>
<dbReference type="Proteomes" id="UP000002357">
    <property type="component" value="Chromosome"/>
</dbReference>
<dbReference type="AlphaFoldDB" id="E2Q0C7"/>
<keyword evidence="3" id="KW-1185">Reference proteome</keyword>
<reference evidence="2 3" key="1">
    <citation type="journal article" date="2010" name="Genome Biol. Evol.">
        <title>The sequence of a 1.8-mb bacterial linear plasmid reveals a rich evolutionary reservoir of secondary metabolic pathways.</title>
        <authorList>
            <person name="Medema M.H."/>
            <person name="Trefzer A."/>
            <person name="Kovalchuk A."/>
            <person name="van den Berg M."/>
            <person name="Mueller U."/>
            <person name="Heijne W."/>
            <person name="Wu L."/>
            <person name="Alam M.T."/>
            <person name="Ronning C.M."/>
            <person name="Nierman W.C."/>
            <person name="Bovenberg R.A.L."/>
            <person name="Breitling R."/>
            <person name="Takano E."/>
        </authorList>
    </citation>
    <scope>NUCLEOTIDE SEQUENCE [LARGE SCALE GENOMIC DNA]</scope>
    <source>
        <strain evidence="3">ATCC 27064 / DSM 738 / JCM 4710 / NBRC 13307 / NCIMB 12785 / NRRL 3585 / VKM Ac-602</strain>
    </source>
</reference>
<protein>
    <submittedName>
        <fullName evidence="2">Uncharacterized protein</fullName>
    </submittedName>
</protein>
<evidence type="ECO:0000313" key="2">
    <source>
        <dbReference type="EMBL" id="EFG10470.1"/>
    </source>
</evidence>
<feature type="compositionally biased region" description="Gly residues" evidence="1">
    <location>
        <begin position="78"/>
        <end position="100"/>
    </location>
</feature>
<accession>E2Q0C7</accession>
<organism evidence="2 3">
    <name type="scientific">Streptomyces clavuligerus</name>
    <dbReference type="NCBI Taxonomy" id="1901"/>
    <lineage>
        <taxon>Bacteria</taxon>
        <taxon>Bacillati</taxon>
        <taxon>Actinomycetota</taxon>
        <taxon>Actinomycetes</taxon>
        <taxon>Kitasatosporales</taxon>
        <taxon>Streptomycetaceae</taxon>
        <taxon>Streptomyces</taxon>
    </lineage>
</organism>
<proteinExistence type="predicted"/>
<sequence length="100" mass="10671">MRSFLPMAHLRYTTPQRVGPAHRRAGGGHTTDRDTRLRVTLADPKAPHSGVSNRISVRTFVRVPLSSPARRTDYGVRLEGGGDGGTRSACDGGGSGSRCL</sequence>
<gene>
    <name evidence="2" type="ORF">SCLAV_5403</name>
</gene>
<feature type="region of interest" description="Disordered" evidence="1">
    <location>
        <begin position="1"/>
        <end position="34"/>
    </location>
</feature>
<evidence type="ECO:0000256" key="1">
    <source>
        <dbReference type="SAM" id="MobiDB-lite"/>
    </source>
</evidence>
<evidence type="ECO:0000313" key="3">
    <source>
        <dbReference type="Proteomes" id="UP000002357"/>
    </source>
</evidence>
<name>E2Q0C7_STRCL</name>